<name>A0A409WDI2_PSICY</name>
<sequence>MIPTPKQQTPLQNNLLTIHHDLSTSMIRLACLLIAQLNPDGQVLGINIDRMLHALCVESWDIYNNTAPSSPATIATNKDQDIPQDTVLSSITTLLAEAITLIMTTPRMMLALQTTLENPTDIEDHSTEIVEP</sequence>
<keyword evidence="2" id="KW-1185">Reference proteome</keyword>
<dbReference type="InParanoid" id="A0A409WDI2"/>
<evidence type="ECO:0000313" key="2">
    <source>
        <dbReference type="Proteomes" id="UP000283269"/>
    </source>
</evidence>
<dbReference type="EMBL" id="NHYD01003496">
    <property type="protein sequence ID" value="PPQ76568.1"/>
    <property type="molecule type" value="Genomic_DNA"/>
</dbReference>
<gene>
    <name evidence="1" type="ORF">CVT25_007081</name>
</gene>
<dbReference type="AlphaFoldDB" id="A0A409WDI2"/>
<proteinExistence type="predicted"/>
<dbReference type="Proteomes" id="UP000283269">
    <property type="component" value="Unassembled WGS sequence"/>
</dbReference>
<comment type="caution">
    <text evidence="1">The sequence shown here is derived from an EMBL/GenBank/DDBJ whole genome shotgun (WGS) entry which is preliminary data.</text>
</comment>
<evidence type="ECO:0000313" key="1">
    <source>
        <dbReference type="EMBL" id="PPQ76568.1"/>
    </source>
</evidence>
<reference evidence="1 2" key="1">
    <citation type="journal article" date="2018" name="Evol. Lett.">
        <title>Horizontal gene cluster transfer increased hallucinogenic mushroom diversity.</title>
        <authorList>
            <person name="Reynolds H.T."/>
            <person name="Vijayakumar V."/>
            <person name="Gluck-Thaler E."/>
            <person name="Korotkin H.B."/>
            <person name="Matheny P.B."/>
            <person name="Slot J.C."/>
        </authorList>
    </citation>
    <scope>NUCLEOTIDE SEQUENCE [LARGE SCALE GENOMIC DNA]</scope>
    <source>
        <strain evidence="1 2">2631</strain>
    </source>
</reference>
<accession>A0A409WDI2</accession>
<organism evidence="1 2">
    <name type="scientific">Psilocybe cyanescens</name>
    <dbReference type="NCBI Taxonomy" id="93625"/>
    <lineage>
        <taxon>Eukaryota</taxon>
        <taxon>Fungi</taxon>
        <taxon>Dikarya</taxon>
        <taxon>Basidiomycota</taxon>
        <taxon>Agaricomycotina</taxon>
        <taxon>Agaricomycetes</taxon>
        <taxon>Agaricomycetidae</taxon>
        <taxon>Agaricales</taxon>
        <taxon>Agaricineae</taxon>
        <taxon>Strophariaceae</taxon>
        <taxon>Psilocybe</taxon>
    </lineage>
</organism>
<protein>
    <submittedName>
        <fullName evidence="1">Uncharacterized protein</fullName>
    </submittedName>
</protein>